<dbReference type="InterPro" id="IPR037401">
    <property type="entry name" value="SnoaL-like"/>
</dbReference>
<dbReference type="RefSeq" id="WP_284309879.1">
    <property type="nucleotide sequence ID" value="NZ_BSPC01000004.1"/>
</dbReference>
<evidence type="ECO:0000313" key="3">
    <source>
        <dbReference type="Proteomes" id="UP001156882"/>
    </source>
</evidence>
<comment type="caution">
    <text evidence="2">The sequence shown here is derived from an EMBL/GenBank/DDBJ whole genome shotgun (WGS) entry which is preliminary data.</text>
</comment>
<dbReference type="Gene3D" id="3.10.450.50">
    <property type="match status" value="1"/>
</dbReference>
<dbReference type="Proteomes" id="UP001156882">
    <property type="component" value="Unassembled WGS sequence"/>
</dbReference>
<accession>A0ABQ6C9I7</accession>
<organism evidence="2 3">
    <name type="scientific">Labrys miyagiensis</name>
    <dbReference type="NCBI Taxonomy" id="346912"/>
    <lineage>
        <taxon>Bacteria</taxon>
        <taxon>Pseudomonadati</taxon>
        <taxon>Pseudomonadota</taxon>
        <taxon>Alphaproteobacteria</taxon>
        <taxon>Hyphomicrobiales</taxon>
        <taxon>Xanthobacteraceae</taxon>
        <taxon>Labrys</taxon>
    </lineage>
</organism>
<dbReference type="EMBL" id="BSPC01000004">
    <property type="protein sequence ID" value="GLS17042.1"/>
    <property type="molecule type" value="Genomic_DNA"/>
</dbReference>
<feature type="domain" description="SnoaL-like" evidence="1">
    <location>
        <begin position="11"/>
        <end position="119"/>
    </location>
</feature>
<dbReference type="PANTHER" id="PTHR41252">
    <property type="entry name" value="BLR2505 PROTEIN"/>
    <property type="match status" value="1"/>
</dbReference>
<protein>
    <recommendedName>
        <fullName evidence="1">SnoaL-like domain-containing protein</fullName>
    </recommendedName>
</protein>
<dbReference type="Pfam" id="PF12680">
    <property type="entry name" value="SnoaL_2"/>
    <property type="match status" value="1"/>
</dbReference>
<gene>
    <name evidence="2" type="ORF">GCM10007874_00570</name>
</gene>
<evidence type="ECO:0000259" key="1">
    <source>
        <dbReference type="Pfam" id="PF12680"/>
    </source>
</evidence>
<dbReference type="SUPFAM" id="SSF54427">
    <property type="entry name" value="NTF2-like"/>
    <property type="match status" value="1"/>
</dbReference>
<name>A0ABQ6C9I7_9HYPH</name>
<dbReference type="InterPro" id="IPR032710">
    <property type="entry name" value="NTF2-like_dom_sf"/>
</dbReference>
<reference evidence="3" key="1">
    <citation type="journal article" date="2019" name="Int. J. Syst. Evol. Microbiol.">
        <title>The Global Catalogue of Microorganisms (GCM) 10K type strain sequencing project: providing services to taxonomists for standard genome sequencing and annotation.</title>
        <authorList>
            <consortium name="The Broad Institute Genomics Platform"/>
            <consortium name="The Broad Institute Genome Sequencing Center for Infectious Disease"/>
            <person name="Wu L."/>
            <person name="Ma J."/>
        </authorList>
    </citation>
    <scope>NUCLEOTIDE SEQUENCE [LARGE SCALE GENOMIC DNA]</scope>
    <source>
        <strain evidence="3">NBRC 101365</strain>
    </source>
</reference>
<keyword evidence="3" id="KW-1185">Reference proteome</keyword>
<dbReference type="PANTHER" id="PTHR41252:SF1">
    <property type="entry name" value="BLR2505 PROTEIN"/>
    <property type="match status" value="1"/>
</dbReference>
<evidence type="ECO:0000313" key="2">
    <source>
        <dbReference type="EMBL" id="GLS17042.1"/>
    </source>
</evidence>
<sequence>MSNRDQVEAVVREIYARRCAGDVDGLMAMFGPDPHFRLAGDEILGPLTTEVRGREDLRAILERLTNAWDWRDYRVDTVVVEGNRAVVHSKGTMFYVPKQQSFPTETLDLMTIADGKIADFLQFCDTHMAARAMDILPV</sequence>
<proteinExistence type="predicted"/>